<dbReference type="InterPro" id="IPR045112">
    <property type="entry name" value="PPAN-like"/>
</dbReference>
<feature type="compositionally biased region" description="Low complexity" evidence="1">
    <location>
        <begin position="282"/>
        <end position="296"/>
    </location>
</feature>
<evidence type="ECO:0000313" key="4">
    <source>
        <dbReference type="Proteomes" id="UP001176517"/>
    </source>
</evidence>
<protein>
    <submittedName>
        <fullName evidence="3">rRNA-binding ribosome biosynthesis protein</fullName>
    </submittedName>
</protein>
<feature type="region of interest" description="Disordered" evidence="1">
    <location>
        <begin position="1"/>
        <end position="32"/>
    </location>
</feature>
<feature type="compositionally biased region" description="Basic residues" evidence="1">
    <location>
        <begin position="1"/>
        <end position="11"/>
    </location>
</feature>
<feature type="region of interest" description="Disordered" evidence="1">
    <location>
        <begin position="238"/>
        <end position="258"/>
    </location>
</feature>
<feature type="compositionally biased region" description="Basic and acidic residues" evidence="1">
    <location>
        <begin position="362"/>
        <end position="385"/>
    </location>
</feature>
<feature type="domain" description="Brix" evidence="2">
    <location>
        <begin position="34"/>
        <end position="406"/>
    </location>
</feature>
<dbReference type="PROSITE" id="PS50833">
    <property type="entry name" value="BRIX"/>
    <property type="match status" value="1"/>
</dbReference>
<feature type="region of interest" description="Disordered" evidence="1">
    <location>
        <begin position="402"/>
        <end position="429"/>
    </location>
</feature>
<dbReference type="GO" id="GO:0000027">
    <property type="term" value="P:ribosomal large subunit assembly"/>
    <property type="evidence" value="ECO:0007669"/>
    <property type="project" value="TreeGrafter"/>
</dbReference>
<dbReference type="GO" id="GO:0019843">
    <property type="term" value="F:rRNA binding"/>
    <property type="evidence" value="ECO:0007669"/>
    <property type="project" value="InterPro"/>
</dbReference>
<dbReference type="SMART" id="SM00879">
    <property type="entry name" value="Brix"/>
    <property type="match status" value="1"/>
</dbReference>
<dbReference type="EMBL" id="JAPDMZ010000502">
    <property type="protein sequence ID" value="KAK0542538.1"/>
    <property type="molecule type" value="Genomic_DNA"/>
</dbReference>
<comment type="caution">
    <text evidence="3">The sequence shown here is derived from an EMBL/GenBank/DDBJ whole genome shotgun (WGS) entry which is preliminary data.</text>
</comment>
<sequence length="429" mass="46563">MAKQKRKKTRTHVNTGTNTRQDKNAGLTPGAPKSFVISSATHRLPLSLRTLVAETRRVMEPNTASRLRERRKNKLRDFLAMCGPLGVSHLLVFGQTKVGSYGGGGNINLRIMRAPRGPTLTFRINKYALAADLARARKRPHSVGAEYQTPPLLVLNNFTSDSKHVKVLVTVFQNLFPAIQVHNMRLTTARRIVLLNYNASTDTIDWRHYLITLRPVGISKSVRRAIEGTASSRSLLAGSITTASSHGGPDAAPRRSNRKQLVDLSSADDIAEFVLGHHRSSSRGQSPAASSAAAYDSETDADTDMSDAEDGGNRVELSTPYLGRHNRIIQPLPSSVSANGASSTPADDDDGDVDDQPDDISDDVKDTTRADQVRAPVHSEQRAVRLREIGPRMELRCIKIEEGLGSSSDPNNGLKKAVAQDLKTGTASG</sequence>
<dbReference type="AlphaFoldDB" id="A0AAN6JUU4"/>
<dbReference type="Proteomes" id="UP001176517">
    <property type="component" value="Unassembled WGS sequence"/>
</dbReference>
<feature type="compositionally biased region" description="Acidic residues" evidence="1">
    <location>
        <begin position="346"/>
        <end position="361"/>
    </location>
</feature>
<evidence type="ECO:0000256" key="1">
    <source>
        <dbReference type="SAM" id="MobiDB-lite"/>
    </source>
</evidence>
<evidence type="ECO:0000259" key="2">
    <source>
        <dbReference type="PROSITE" id="PS50833"/>
    </source>
</evidence>
<evidence type="ECO:0000313" key="3">
    <source>
        <dbReference type="EMBL" id="KAK0542538.1"/>
    </source>
</evidence>
<dbReference type="GO" id="GO:0030687">
    <property type="term" value="C:preribosome, large subunit precursor"/>
    <property type="evidence" value="ECO:0007669"/>
    <property type="project" value="TreeGrafter"/>
</dbReference>
<reference evidence="3" key="1">
    <citation type="journal article" date="2023" name="PhytoFront">
        <title>Draft Genome Resources of Seven Strains of Tilletia horrida, Causal Agent of Kernel Smut of Rice.</title>
        <authorList>
            <person name="Khanal S."/>
            <person name="Antony Babu S."/>
            <person name="Zhou X.G."/>
        </authorList>
    </citation>
    <scope>NUCLEOTIDE SEQUENCE</scope>
    <source>
        <strain evidence="3">TX6</strain>
    </source>
</reference>
<keyword evidence="4" id="KW-1185">Reference proteome</keyword>
<organism evidence="3 4">
    <name type="scientific">Tilletia horrida</name>
    <dbReference type="NCBI Taxonomy" id="155126"/>
    <lineage>
        <taxon>Eukaryota</taxon>
        <taxon>Fungi</taxon>
        <taxon>Dikarya</taxon>
        <taxon>Basidiomycota</taxon>
        <taxon>Ustilaginomycotina</taxon>
        <taxon>Exobasidiomycetes</taxon>
        <taxon>Tilletiales</taxon>
        <taxon>Tilletiaceae</taxon>
        <taxon>Tilletia</taxon>
    </lineage>
</organism>
<dbReference type="GO" id="GO:0006364">
    <property type="term" value="P:rRNA processing"/>
    <property type="evidence" value="ECO:0007669"/>
    <property type="project" value="InterPro"/>
</dbReference>
<dbReference type="Pfam" id="PF04427">
    <property type="entry name" value="Brix"/>
    <property type="match status" value="1"/>
</dbReference>
<dbReference type="PANTHER" id="PTHR12661">
    <property type="entry name" value="PETER PAN-RELATED"/>
    <property type="match status" value="1"/>
</dbReference>
<dbReference type="InterPro" id="IPR007109">
    <property type="entry name" value="Brix"/>
</dbReference>
<accession>A0AAN6JUU4</accession>
<name>A0AAN6JUU4_9BASI</name>
<feature type="compositionally biased region" description="Acidic residues" evidence="1">
    <location>
        <begin position="297"/>
        <end position="310"/>
    </location>
</feature>
<feature type="region of interest" description="Disordered" evidence="1">
    <location>
        <begin position="277"/>
        <end position="385"/>
    </location>
</feature>
<gene>
    <name evidence="3" type="primary">SSF1</name>
    <name evidence="3" type="ORF">OC846_006706</name>
</gene>
<proteinExistence type="predicted"/>
<feature type="compositionally biased region" description="Polar residues" evidence="1">
    <location>
        <begin position="332"/>
        <end position="345"/>
    </location>
</feature>
<dbReference type="PANTHER" id="PTHR12661:SF5">
    <property type="entry name" value="SUPPRESSOR OF SWI4 1 HOMOLOG"/>
    <property type="match status" value="1"/>
</dbReference>